<dbReference type="Pfam" id="PF02585">
    <property type="entry name" value="PIG-L"/>
    <property type="match status" value="1"/>
</dbReference>
<evidence type="ECO:0000313" key="2">
    <source>
        <dbReference type="Proteomes" id="UP000177900"/>
    </source>
</evidence>
<dbReference type="PANTHER" id="PTHR12993:SF11">
    <property type="entry name" value="N-ACETYLGLUCOSAMINYL-PHOSPHATIDYLINOSITOL DE-N-ACETYLASE"/>
    <property type="match status" value="1"/>
</dbReference>
<evidence type="ECO:0000313" key="1">
    <source>
        <dbReference type="EMBL" id="OGY27800.1"/>
    </source>
</evidence>
<dbReference type="Proteomes" id="UP000177900">
    <property type="component" value="Unassembled WGS sequence"/>
</dbReference>
<comment type="caution">
    <text evidence="1">The sequence shown here is derived from an EMBL/GenBank/DDBJ whole genome shotgun (WGS) entry which is preliminary data.</text>
</comment>
<dbReference type="GO" id="GO:0016811">
    <property type="term" value="F:hydrolase activity, acting on carbon-nitrogen (but not peptide) bonds, in linear amides"/>
    <property type="evidence" value="ECO:0007669"/>
    <property type="project" value="TreeGrafter"/>
</dbReference>
<gene>
    <name evidence="1" type="ORF">A2864_02855</name>
</gene>
<dbReference type="PANTHER" id="PTHR12993">
    <property type="entry name" value="N-ACETYLGLUCOSAMINYL-PHOSPHATIDYLINOSITOL DE-N-ACETYLASE-RELATED"/>
    <property type="match status" value="1"/>
</dbReference>
<dbReference type="SUPFAM" id="SSF102588">
    <property type="entry name" value="LmbE-like"/>
    <property type="match status" value="1"/>
</dbReference>
<evidence type="ECO:0008006" key="3">
    <source>
        <dbReference type="Google" id="ProtNLM"/>
    </source>
</evidence>
<dbReference type="InterPro" id="IPR003737">
    <property type="entry name" value="GlcNAc_PI_deacetylase-related"/>
</dbReference>
<proteinExistence type="predicted"/>
<protein>
    <recommendedName>
        <fullName evidence="3">GlcNAc-PI de-N-acetylase</fullName>
    </recommendedName>
</protein>
<accession>A0A1G1WK64</accession>
<organism evidence="1 2">
    <name type="scientific">Candidatus Woykebacteria bacterium RIFCSPHIGHO2_01_FULL_39_12</name>
    <dbReference type="NCBI Taxonomy" id="1802599"/>
    <lineage>
        <taxon>Bacteria</taxon>
        <taxon>Candidatus Woykeibacteriota</taxon>
    </lineage>
</organism>
<dbReference type="EMBL" id="MHCV01000011">
    <property type="protein sequence ID" value="OGY27800.1"/>
    <property type="molecule type" value="Genomic_DNA"/>
</dbReference>
<reference evidence="1 2" key="1">
    <citation type="journal article" date="2016" name="Nat. Commun.">
        <title>Thousands of microbial genomes shed light on interconnected biogeochemical processes in an aquifer system.</title>
        <authorList>
            <person name="Anantharaman K."/>
            <person name="Brown C.T."/>
            <person name="Hug L.A."/>
            <person name="Sharon I."/>
            <person name="Castelle C.J."/>
            <person name="Probst A.J."/>
            <person name="Thomas B.C."/>
            <person name="Singh A."/>
            <person name="Wilkins M.J."/>
            <person name="Karaoz U."/>
            <person name="Brodie E.L."/>
            <person name="Williams K.H."/>
            <person name="Hubbard S.S."/>
            <person name="Banfield J.F."/>
        </authorList>
    </citation>
    <scope>NUCLEOTIDE SEQUENCE [LARGE SCALE GENOMIC DNA]</scope>
</reference>
<dbReference type="AlphaFoldDB" id="A0A1G1WK64"/>
<name>A0A1G1WK64_9BACT</name>
<sequence>MLDLRKKSLMVVAPHPDDEILGCGGLIGKIKSAGGKVYVLYLTVGTTKEFTKRGLSTEDERTDEIKKVANFLKYDGWRIAFPGDQYHLQLDRLSQKQIIHEIEQGDKISLEIIKPDIVAFPSHNDYNQDHNAAAKATFSACRPVPRQNKFVPDIVLSYEAPMDFWSLEKPNQINFMVELTERQVNNKTKAMTLYKSQTRGKGHTRNPEVLKSLATVRGTTLGVNFAEGYYCHKLKA</sequence>
<dbReference type="InterPro" id="IPR024078">
    <property type="entry name" value="LmbE-like_dom_sf"/>
</dbReference>
<dbReference type="Gene3D" id="3.40.50.10320">
    <property type="entry name" value="LmbE-like"/>
    <property type="match status" value="1"/>
</dbReference>